<name>A0ACB9NYL1_9MYRT</name>
<organism evidence="1 2">
    <name type="scientific">Melastoma candidum</name>
    <dbReference type="NCBI Taxonomy" id="119954"/>
    <lineage>
        <taxon>Eukaryota</taxon>
        <taxon>Viridiplantae</taxon>
        <taxon>Streptophyta</taxon>
        <taxon>Embryophyta</taxon>
        <taxon>Tracheophyta</taxon>
        <taxon>Spermatophyta</taxon>
        <taxon>Magnoliopsida</taxon>
        <taxon>eudicotyledons</taxon>
        <taxon>Gunneridae</taxon>
        <taxon>Pentapetalae</taxon>
        <taxon>rosids</taxon>
        <taxon>malvids</taxon>
        <taxon>Myrtales</taxon>
        <taxon>Melastomataceae</taxon>
        <taxon>Melastomatoideae</taxon>
        <taxon>Melastomateae</taxon>
        <taxon>Melastoma</taxon>
    </lineage>
</organism>
<gene>
    <name evidence="1" type="ORF">MLD38_026440</name>
</gene>
<keyword evidence="2" id="KW-1185">Reference proteome</keyword>
<proteinExistence type="predicted"/>
<protein>
    <submittedName>
        <fullName evidence="1">Uncharacterized protein</fullName>
    </submittedName>
</protein>
<dbReference type="Proteomes" id="UP001057402">
    <property type="component" value="Chromosome 7"/>
</dbReference>
<dbReference type="EMBL" id="CM042886">
    <property type="protein sequence ID" value="KAI4341755.1"/>
    <property type="molecule type" value="Genomic_DNA"/>
</dbReference>
<evidence type="ECO:0000313" key="1">
    <source>
        <dbReference type="EMBL" id="KAI4341755.1"/>
    </source>
</evidence>
<accession>A0ACB9NYL1</accession>
<reference evidence="2" key="1">
    <citation type="journal article" date="2023" name="Front. Plant Sci.">
        <title>Chromosomal-level genome assembly of Melastoma candidum provides insights into trichome evolution.</title>
        <authorList>
            <person name="Zhong Y."/>
            <person name="Wu W."/>
            <person name="Sun C."/>
            <person name="Zou P."/>
            <person name="Liu Y."/>
            <person name="Dai S."/>
            <person name="Zhou R."/>
        </authorList>
    </citation>
    <scope>NUCLEOTIDE SEQUENCE [LARGE SCALE GENOMIC DNA]</scope>
</reference>
<sequence>MPLPPNLATDDGSPFWMNKGDNAWQLTAATLVGLQSVPGLVILYGSIVKKKWAVNAAFMALYAFAAVLLCLVGWGYRMSFGDSLVPFLVIHLSSGVAGFTAAFWVNNILFFFFQTHCMNHYGHQRLGTIRRSGRGRRRTGKDFPRISSSDASWTRPAMDGMEWVQRRGALCCQHDRIPRNTQHPHLHHQPPHLEAA</sequence>
<comment type="caution">
    <text evidence="1">The sequence shown here is derived from an EMBL/GenBank/DDBJ whole genome shotgun (WGS) entry which is preliminary data.</text>
</comment>
<evidence type="ECO:0000313" key="2">
    <source>
        <dbReference type="Proteomes" id="UP001057402"/>
    </source>
</evidence>